<protein>
    <submittedName>
        <fullName evidence="1">Uncharacterized protein</fullName>
    </submittedName>
</protein>
<dbReference type="EMBL" id="JAYKXP010000122">
    <property type="protein sequence ID" value="KAK7024493.1"/>
    <property type="molecule type" value="Genomic_DNA"/>
</dbReference>
<organism evidence="1 2">
    <name type="scientific">Paramarasmius palmivorus</name>
    <dbReference type="NCBI Taxonomy" id="297713"/>
    <lineage>
        <taxon>Eukaryota</taxon>
        <taxon>Fungi</taxon>
        <taxon>Dikarya</taxon>
        <taxon>Basidiomycota</taxon>
        <taxon>Agaricomycotina</taxon>
        <taxon>Agaricomycetes</taxon>
        <taxon>Agaricomycetidae</taxon>
        <taxon>Agaricales</taxon>
        <taxon>Marasmiineae</taxon>
        <taxon>Marasmiaceae</taxon>
        <taxon>Paramarasmius</taxon>
    </lineage>
</organism>
<keyword evidence="2" id="KW-1185">Reference proteome</keyword>
<evidence type="ECO:0000313" key="2">
    <source>
        <dbReference type="Proteomes" id="UP001383192"/>
    </source>
</evidence>
<gene>
    <name evidence="1" type="ORF">VNI00_016240</name>
</gene>
<evidence type="ECO:0000313" key="1">
    <source>
        <dbReference type="EMBL" id="KAK7024493.1"/>
    </source>
</evidence>
<proteinExistence type="predicted"/>
<dbReference type="AlphaFoldDB" id="A0AAW0BD26"/>
<dbReference type="Proteomes" id="UP001383192">
    <property type="component" value="Unassembled WGS sequence"/>
</dbReference>
<name>A0AAW0BD26_9AGAR</name>
<comment type="caution">
    <text evidence="1">The sequence shown here is derived from an EMBL/GenBank/DDBJ whole genome shotgun (WGS) entry which is preliminary data.</text>
</comment>
<reference evidence="1 2" key="1">
    <citation type="submission" date="2024-01" db="EMBL/GenBank/DDBJ databases">
        <title>A draft genome for a cacao thread blight-causing isolate of Paramarasmius palmivorus.</title>
        <authorList>
            <person name="Baruah I.K."/>
            <person name="Bukari Y."/>
            <person name="Amoako-Attah I."/>
            <person name="Meinhardt L.W."/>
            <person name="Bailey B.A."/>
            <person name="Cohen S.P."/>
        </authorList>
    </citation>
    <scope>NUCLEOTIDE SEQUENCE [LARGE SCALE GENOMIC DNA]</scope>
    <source>
        <strain evidence="1 2">GH-12</strain>
    </source>
</reference>
<accession>A0AAW0BD26</accession>
<sequence length="161" mass="17435">MAQTNLFSPTIFQYIWDMDVSLATSTFKSFQAHAVSSGFPAEFRGELGILKGTSRGLVTVMFFGSYYGSHATYNETVESFLNALPPPRNDSIIVQGTWIDTIRAAAAGDLETGDAQDMPRDTFYAKSLITDENGVSENAMSGLMEHLSGAGLDIDAFGLLK</sequence>
<dbReference type="Gene3D" id="3.40.462.20">
    <property type="match status" value="1"/>
</dbReference>